<dbReference type="PANTHER" id="PTHR32487:SF0">
    <property type="entry name" value="3-OXO-DELTA(4,5)-STEROID 5-BETA-REDUCTASE"/>
    <property type="match status" value="1"/>
</dbReference>
<dbReference type="PANTHER" id="PTHR32487">
    <property type="entry name" value="3-OXO-DELTA(4,5)-STEROID 5-BETA-REDUCTASE"/>
    <property type="match status" value="1"/>
</dbReference>
<comment type="caution">
    <text evidence="1">The sequence shown here is derived from an EMBL/GenBank/DDBJ whole genome shotgun (WGS) entry which is preliminary data.</text>
</comment>
<dbReference type="Gene3D" id="3.40.50.720">
    <property type="entry name" value="NAD(P)-binding Rossmann-like Domain"/>
    <property type="match status" value="1"/>
</dbReference>
<proteinExistence type="predicted"/>
<gene>
    <name evidence="1" type="ORF">TIFTF001_007141</name>
</gene>
<dbReference type="Proteomes" id="UP001187192">
    <property type="component" value="Unassembled WGS sequence"/>
</dbReference>
<accession>A0AA87ZQH0</accession>
<protein>
    <submittedName>
        <fullName evidence="1">Uncharacterized protein</fullName>
    </submittedName>
</protein>
<dbReference type="EMBL" id="BTGU01000007">
    <property type="protein sequence ID" value="GMN37834.1"/>
    <property type="molecule type" value="Genomic_DNA"/>
</dbReference>
<dbReference type="AlphaFoldDB" id="A0AA87ZQH0"/>
<keyword evidence="2" id="KW-1185">Reference proteome</keyword>
<evidence type="ECO:0000313" key="2">
    <source>
        <dbReference type="Proteomes" id="UP001187192"/>
    </source>
</evidence>
<name>A0AA87ZQH0_FICCA</name>
<organism evidence="1 2">
    <name type="scientific">Ficus carica</name>
    <name type="common">Common fig</name>
    <dbReference type="NCBI Taxonomy" id="3494"/>
    <lineage>
        <taxon>Eukaryota</taxon>
        <taxon>Viridiplantae</taxon>
        <taxon>Streptophyta</taxon>
        <taxon>Embryophyta</taxon>
        <taxon>Tracheophyta</taxon>
        <taxon>Spermatophyta</taxon>
        <taxon>Magnoliopsida</taxon>
        <taxon>eudicotyledons</taxon>
        <taxon>Gunneridae</taxon>
        <taxon>Pentapetalae</taxon>
        <taxon>rosids</taxon>
        <taxon>fabids</taxon>
        <taxon>Rosales</taxon>
        <taxon>Moraceae</taxon>
        <taxon>Ficeae</taxon>
        <taxon>Ficus</taxon>
    </lineage>
</organism>
<reference evidence="1" key="1">
    <citation type="submission" date="2023-07" db="EMBL/GenBank/DDBJ databases">
        <title>draft genome sequence of fig (Ficus carica).</title>
        <authorList>
            <person name="Takahashi T."/>
            <person name="Nishimura K."/>
        </authorList>
    </citation>
    <scope>NUCLEOTIDE SEQUENCE</scope>
</reference>
<evidence type="ECO:0000313" key="1">
    <source>
        <dbReference type="EMBL" id="GMN37834.1"/>
    </source>
</evidence>
<sequence>MAVEEAGRERQDSFSGTFKLTDAGCFVPIKPYHEDLPRLDTPNFYYVLEDVLMEELKKKEGLTWSVHRPGAIFGFSPYSLLNVVGCFCVYAAICKHEGSKPRFPRTPAGLEAFWDVSDANLKLKVVAEEFGLEYEEYYDEGQKLTSVEMMKDKGEVWDQIVKENGLVPTKLEEVGRWRHLDFVLNYGSSSVDNMNKSKEYGFLVFRNSEKSFVSWIDMMKAHKIVP</sequence>